<evidence type="ECO:0000313" key="4">
    <source>
        <dbReference type="EMBL" id="SZX69456.1"/>
    </source>
</evidence>
<dbReference type="SUPFAM" id="SSF47473">
    <property type="entry name" value="EF-hand"/>
    <property type="match status" value="1"/>
</dbReference>
<dbReference type="GO" id="GO:0005509">
    <property type="term" value="F:calcium ion binding"/>
    <property type="evidence" value="ECO:0007669"/>
    <property type="project" value="InterPro"/>
</dbReference>
<feature type="domain" description="EF-hand" evidence="3">
    <location>
        <begin position="77"/>
        <end position="112"/>
    </location>
</feature>
<feature type="region of interest" description="Disordered" evidence="2">
    <location>
        <begin position="505"/>
        <end position="570"/>
    </location>
</feature>
<dbReference type="STRING" id="3088.A0A383VYF4"/>
<dbReference type="Proteomes" id="UP000256970">
    <property type="component" value="Unassembled WGS sequence"/>
</dbReference>
<dbReference type="EMBL" id="FNXT01000930">
    <property type="protein sequence ID" value="SZX69456.1"/>
    <property type="molecule type" value="Genomic_DNA"/>
</dbReference>
<dbReference type="CDD" id="cd00051">
    <property type="entry name" value="EFh"/>
    <property type="match status" value="1"/>
</dbReference>
<gene>
    <name evidence="4" type="ORF">BQ4739_LOCUS9727</name>
</gene>
<organism evidence="4 5">
    <name type="scientific">Tetradesmus obliquus</name>
    <name type="common">Green alga</name>
    <name type="synonym">Acutodesmus obliquus</name>
    <dbReference type="NCBI Taxonomy" id="3088"/>
    <lineage>
        <taxon>Eukaryota</taxon>
        <taxon>Viridiplantae</taxon>
        <taxon>Chlorophyta</taxon>
        <taxon>core chlorophytes</taxon>
        <taxon>Chlorophyceae</taxon>
        <taxon>CS clade</taxon>
        <taxon>Sphaeropleales</taxon>
        <taxon>Scenedesmaceae</taxon>
        <taxon>Tetradesmus</taxon>
    </lineage>
</organism>
<feature type="domain" description="EF-hand" evidence="3">
    <location>
        <begin position="38"/>
        <end position="73"/>
    </location>
</feature>
<accession>A0A383VYF4</accession>
<dbReference type="PROSITE" id="PS50222">
    <property type="entry name" value="EF_HAND_2"/>
    <property type="match status" value="2"/>
</dbReference>
<feature type="compositionally biased region" description="Low complexity" evidence="2">
    <location>
        <begin position="526"/>
        <end position="558"/>
    </location>
</feature>
<dbReference type="AlphaFoldDB" id="A0A383VYF4"/>
<feature type="compositionally biased region" description="Pro residues" evidence="2">
    <location>
        <begin position="515"/>
        <end position="525"/>
    </location>
</feature>
<dbReference type="InterPro" id="IPR011992">
    <property type="entry name" value="EF-hand-dom_pair"/>
</dbReference>
<keyword evidence="1" id="KW-0106">Calcium</keyword>
<dbReference type="InterPro" id="IPR018247">
    <property type="entry name" value="EF_Hand_1_Ca_BS"/>
</dbReference>
<reference evidence="4 5" key="1">
    <citation type="submission" date="2016-10" db="EMBL/GenBank/DDBJ databases">
        <authorList>
            <person name="Cai Z."/>
        </authorList>
    </citation>
    <scope>NUCLEOTIDE SEQUENCE [LARGE SCALE GENOMIC DNA]</scope>
</reference>
<evidence type="ECO:0000313" key="5">
    <source>
        <dbReference type="Proteomes" id="UP000256970"/>
    </source>
</evidence>
<dbReference type="Gene3D" id="1.10.238.10">
    <property type="entry name" value="EF-hand"/>
    <property type="match status" value="1"/>
</dbReference>
<keyword evidence="5" id="KW-1185">Reference proteome</keyword>
<dbReference type="Pfam" id="PF13499">
    <property type="entry name" value="EF-hand_7"/>
    <property type="match status" value="1"/>
</dbReference>
<evidence type="ECO:0000256" key="1">
    <source>
        <dbReference type="ARBA" id="ARBA00022837"/>
    </source>
</evidence>
<evidence type="ECO:0000256" key="2">
    <source>
        <dbReference type="SAM" id="MobiDB-lite"/>
    </source>
</evidence>
<sequence>MGAQSSKVRQEVLEAYRPYLLATTAQLRIAFRSPELLPVYEKAKHVFASIDADGNGEISWEEFLRSVTTYDGKQYKINTQLYRFMFEVFDSDGSGSIDLDEALLMIHNVHSTSRFCDCCSSNLSPLEDGGYCCSKCYEEMQLGLRVDGSTWDICSKCYKGGSGPGACCKTHATGFIVHIEDLYRALGAPGAVLLSNPIADADAAESAGPDGVVSNSVTNSVTNNSQGFKCLCCGEVHDVVLSYLRPELMDLHMRPVMERNHRTGKLEPRGFVCEFCAVQVCSQHSSSDNMWWDASAAAAGGCSISKSCGRRMGCRNGDVPAAAGVFKGHAAVVQAAKARHAAHCLTCRDKLDCGTELFRPAKQQGRHVSAVTRPCDQTLTCHCCGKQHQDFNLGHKVASYLQPGGQAGHMTHMGNGKWVCEFCCTAVCAECGTIKKELQHGREGLWNSTDYYCSLKCEAAGNTRYNKPTSSSCFSRAAQEAAAADSSLVHCRCCREELLPPGAVTLQQQQQQQARPPPAQRPQTPPQLQQQEVRPRPQQQQQQQQQARPPSRPQQQQARPPPPKKDGMSSNEKVWLAIGAKVLGAVVTVGVELLSNM</sequence>
<name>A0A383VYF4_TETOB</name>
<feature type="compositionally biased region" description="Low complexity" evidence="2">
    <location>
        <begin position="505"/>
        <end position="514"/>
    </location>
</feature>
<dbReference type="InterPro" id="IPR002048">
    <property type="entry name" value="EF_hand_dom"/>
</dbReference>
<evidence type="ECO:0000259" key="3">
    <source>
        <dbReference type="PROSITE" id="PS50222"/>
    </source>
</evidence>
<protein>
    <recommendedName>
        <fullName evidence="3">EF-hand domain-containing protein</fullName>
    </recommendedName>
</protein>
<dbReference type="PROSITE" id="PS00018">
    <property type="entry name" value="EF_HAND_1"/>
    <property type="match status" value="1"/>
</dbReference>
<dbReference type="SMART" id="SM00054">
    <property type="entry name" value="EFh"/>
    <property type="match status" value="2"/>
</dbReference>
<proteinExistence type="predicted"/>